<dbReference type="Pfam" id="PF06197">
    <property type="entry name" value="DUF998"/>
    <property type="match status" value="1"/>
</dbReference>
<dbReference type="AlphaFoldDB" id="A0A9Y2IJB7"/>
<accession>A0A9Y2IJB7</accession>
<organism evidence="2 3">
    <name type="scientific">Amycolatopsis carbonis</name>
    <dbReference type="NCBI Taxonomy" id="715471"/>
    <lineage>
        <taxon>Bacteria</taxon>
        <taxon>Bacillati</taxon>
        <taxon>Actinomycetota</taxon>
        <taxon>Actinomycetes</taxon>
        <taxon>Pseudonocardiales</taxon>
        <taxon>Pseudonocardiaceae</taxon>
        <taxon>Amycolatopsis</taxon>
    </lineage>
</organism>
<feature type="transmembrane region" description="Helical" evidence="1">
    <location>
        <begin position="12"/>
        <end position="31"/>
    </location>
</feature>
<dbReference type="RefSeq" id="WP_285970855.1">
    <property type="nucleotide sequence ID" value="NZ_CP127294.1"/>
</dbReference>
<keyword evidence="3" id="KW-1185">Reference proteome</keyword>
<feature type="transmembrane region" description="Helical" evidence="1">
    <location>
        <begin position="114"/>
        <end position="136"/>
    </location>
</feature>
<keyword evidence="1" id="KW-1133">Transmembrane helix</keyword>
<dbReference type="InterPro" id="IPR009339">
    <property type="entry name" value="DUF998"/>
</dbReference>
<dbReference type="Proteomes" id="UP001236014">
    <property type="component" value="Chromosome"/>
</dbReference>
<feature type="transmembrane region" description="Helical" evidence="1">
    <location>
        <begin position="51"/>
        <end position="71"/>
    </location>
</feature>
<name>A0A9Y2IJB7_9PSEU</name>
<gene>
    <name evidence="2" type="ORF">QRX50_05375</name>
</gene>
<sequence length="225" mass="23591">MGISRGLRIWRMGALVAIGWGLFTITLMHVISSHDPIHDTLSSYTTTDPGLLSASVLALAVGSLAVLGCLAAGGVPLPRTTRVLLSLWALGLATAAVFPASYPPRPDLASGEIHLYSCVVAFASLPAAALTLLEPLRGTAERAVVARWLRFGVAVLVVFGVSFLFARLDEAGLPVHTVTELLPAGATQRLMLVADVVLLLGLIRVAVRVDATRTAAELQPATARD</sequence>
<keyword evidence="1" id="KW-0812">Transmembrane</keyword>
<reference evidence="2 3" key="1">
    <citation type="submission" date="2023-06" db="EMBL/GenBank/DDBJ databases">
        <authorList>
            <person name="Oyuntsetseg B."/>
            <person name="Kim S.B."/>
        </authorList>
    </citation>
    <scope>NUCLEOTIDE SEQUENCE [LARGE SCALE GENOMIC DNA]</scope>
    <source>
        <strain evidence="2 3">2-15</strain>
    </source>
</reference>
<feature type="transmembrane region" description="Helical" evidence="1">
    <location>
        <begin position="186"/>
        <end position="207"/>
    </location>
</feature>
<feature type="transmembrane region" description="Helical" evidence="1">
    <location>
        <begin position="83"/>
        <end position="102"/>
    </location>
</feature>
<evidence type="ECO:0000256" key="1">
    <source>
        <dbReference type="SAM" id="Phobius"/>
    </source>
</evidence>
<evidence type="ECO:0000313" key="3">
    <source>
        <dbReference type="Proteomes" id="UP001236014"/>
    </source>
</evidence>
<feature type="transmembrane region" description="Helical" evidence="1">
    <location>
        <begin position="148"/>
        <end position="166"/>
    </location>
</feature>
<evidence type="ECO:0000313" key="2">
    <source>
        <dbReference type="EMBL" id="WIX80220.1"/>
    </source>
</evidence>
<proteinExistence type="predicted"/>
<dbReference type="EMBL" id="CP127294">
    <property type="protein sequence ID" value="WIX80220.1"/>
    <property type="molecule type" value="Genomic_DNA"/>
</dbReference>
<protein>
    <submittedName>
        <fullName evidence="2">DUF998 domain-containing protein</fullName>
    </submittedName>
</protein>
<keyword evidence="1" id="KW-0472">Membrane</keyword>
<dbReference type="KEGG" id="acab:QRX50_05375"/>